<dbReference type="SUPFAM" id="SSF48452">
    <property type="entry name" value="TPR-like"/>
    <property type="match status" value="1"/>
</dbReference>
<evidence type="ECO:0000313" key="4">
    <source>
        <dbReference type="Proteomes" id="UP001396334"/>
    </source>
</evidence>
<dbReference type="PANTHER" id="PTHR47926">
    <property type="entry name" value="PENTATRICOPEPTIDE REPEAT-CONTAINING PROTEIN"/>
    <property type="match status" value="1"/>
</dbReference>
<dbReference type="Gene3D" id="1.25.40.10">
    <property type="entry name" value="Tetratricopeptide repeat domain"/>
    <property type="match status" value="1"/>
</dbReference>
<dbReference type="Pfam" id="PF01535">
    <property type="entry name" value="PPR"/>
    <property type="match status" value="1"/>
</dbReference>
<evidence type="ECO:0000313" key="3">
    <source>
        <dbReference type="EMBL" id="KAK9012749.1"/>
    </source>
</evidence>
<dbReference type="Proteomes" id="UP001396334">
    <property type="component" value="Unassembled WGS sequence"/>
</dbReference>
<proteinExistence type="predicted"/>
<keyword evidence="1" id="KW-0677">Repeat</keyword>
<evidence type="ECO:0000256" key="1">
    <source>
        <dbReference type="ARBA" id="ARBA00022737"/>
    </source>
</evidence>
<dbReference type="PANTHER" id="PTHR47926:SF519">
    <property type="entry name" value="DYW DOMAIN-CONTAINING PROTEIN"/>
    <property type="match status" value="1"/>
</dbReference>
<dbReference type="InterPro" id="IPR046848">
    <property type="entry name" value="E_motif"/>
</dbReference>
<dbReference type="InterPro" id="IPR046960">
    <property type="entry name" value="PPR_At4g14850-like_plant"/>
</dbReference>
<evidence type="ECO:0008006" key="5">
    <source>
        <dbReference type="Google" id="ProtNLM"/>
    </source>
</evidence>
<organism evidence="3 4">
    <name type="scientific">Hibiscus sabdariffa</name>
    <name type="common">roselle</name>
    <dbReference type="NCBI Taxonomy" id="183260"/>
    <lineage>
        <taxon>Eukaryota</taxon>
        <taxon>Viridiplantae</taxon>
        <taxon>Streptophyta</taxon>
        <taxon>Embryophyta</taxon>
        <taxon>Tracheophyta</taxon>
        <taxon>Spermatophyta</taxon>
        <taxon>Magnoliopsida</taxon>
        <taxon>eudicotyledons</taxon>
        <taxon>Gunneridae</taxon>
        <taxon>Pentapetalae</taxon>
        <taxon>rosids</taxon>
        <taxon>malvids</taxon>
        <taxon>Malvales</taxon>
        <taxon>Malvaceae</taxon>
        <taxon>Malvoideae</taxon>
        <taxon>Hibiscus</taxon>
    </lineage>
</organism>
<accession>A0ABR2RIK5</accession>
<protein>
    <recommendedName>
        <fullName evidence="5">Pentatricopeptide repeat-containing protein</fullName>
    </recommendedName>
</protein>
<comment type="caution">
    <text evidence="3">The sequence shown here is derived from an EMBL/GenBank/DDBJ whole genome shotgun (WGS) entry which is preliminary data.</text>
</comment>
<name>A0ABR2RIK5_9ROSI</name>
<feature type="repeat" description="PPR" evidence="2">
    <location>
        <begin position="70"/>
        <end position="104"/>
    </location>
</feature>
<reference evidence="3 4" key="1">
    <citation type="journal article" date="2024" name="G3 (Bethesda)">
        <title>Genome assembly of Hibiscus sabdariffa L. provides insights into metabolisms of medicinal natural products.</title>
        <authorList>
            <person name="Kim T."/>
        </authorList>
    </citation>
    <scope>NUCLEOTIDE SEQUENCE [LARGE SCALE GENOMIC DNA]</scope>
    <source>
        <strain evidence="3">TK-2024</strain>
        <tissue evidence="3">Old leaves</tissue>
    </source>
</reference>
<evidence type="ECO:0000256" key="2">
    <source>
        <dbReference type="PROSITE-ProRule" id="PRU00708"/>
    </source>
</evidence>
<dbReference type="InterPro" id="IPR011990">
    <property type="entry name" value="TPR-like_helical_dom_sf"/>
</dbReference>
<dbReference type="Pfam" id="PF20431">
    <property type="entry name" value="E_motif"/>
    <property type="match status" value="1"/>
</dbReference>
<keyword evidence="4" id="KW-1185">Reference proteome</keyword>
<dbReference type="InterPro" id="IPR002885">
    <property type="entry name" value="PPR_rpt"/>
</dbReference>
<gene>
    <name evidence="3" type="ORF">V6N11_040786</name>
</gene>
<dbReference type="PROSITE" id="PS51375">
    <property type="entry name" value="PPR"/>
    <property type="match status" value="1"/>
</dbReference>
<sequence length="109" mass="12006">MEPTLSHYALMVGLLGRAGLVQEAYDFIEKMPIEPDVITWGSLLSSCKVYKNVELGKVAAERLLLIDPDNSGAYSALANLYSVCGKWEDAAKIRKLMKDGGVKKEQGWT</sequence>
<dbReference type="EMBL" id="JBBPBN010000022">
    <property type="protein sequence ID" value="KAK9012749.1"/>
    <property type="molecule type" value="Genomic_DNA"/>
</dbReference>